<dbReference type="AlphaFoldDB" id="A0A0J0XJV7"/>
<dbReference type="Pfam" id="PF09751">
    <property type="entry name" value="Es2"/>
    <property type="match status" value="1"/>
</dbReference>
<reference evidence="5 6" key="1">
    <citation type="submission" date="2015-03" db="EMBL/GenBank/DDBJ databases">
        <title>Genomics and transcriptomics of the oil-accumulating basidiomycete yeast T. oleaginosus allow insights into substrate utilization and the diverse evolutionary trajectories of mating systems in fungi.</title>
        <authorList>
            <consortium name="DOE Joint Genome Institute"/>
            <person name="Kourist R."/>
            <person name="Kracht O."/>
            <person name="Bracharz F."/>
            <person name="Lipzen A."/>
            <person name="Nolan M."/>
            <person name="Ohm R."/>
            <person name="Grigoriev I."/>
            <person name="Sun S."/>
            <person name="Heitman J."/>
            <person name="Bruck T."/>
            <person name="Nowrousian M."/>
        </authorList>
    </citation>
    <scope>NUCLEOTIDE SEQUENCE [LARGE SCALE GENOMIC DNA]</scope>
    <source>
        <strain evidence="5 6">IBC0246</strain>
    </source>
</reference>
<dbReference type="Proteomes" id="UP000053611">
    <property type="component" value="Unassembled WGS sequence"/>
</dbReference>
<feature type="region of interest" description="Disordered" evidence="4">
    <location>
        <begin position="87"/>
        <end position="155"/>
    </location>
</feature>
<accession>A0A0J0XJV7</accession>
<dbReference type="STRING" id="879819.A0A0J0XJV7"/>
<feature type="region of interest" description="Disordered" evidence="4">
    <location>
        <begin position="405"/>
        <end position="452"/>
    </location>
</feature>
<feature type="compositionally biased region" description="Basic and acidic residues" evidence="4">
    <location>
        <begin position="87"/>
        <end position="107"/>
    </location>
</feature>
<dbReference type="InterPro" id="IPR019148">
    <property type="entry name" value="Nuclear_protein_DGCR14_ESS-2"/>
</dbReference>
<evidence type="ECO:0000256" key="3">
    <source>
        <dbReference type="ARBA" id="ARBA00023242"/>
    </source>
</evidence>
<name>A0A0J0XJV7_9TREE</name>
<feature type="region of interest" description="Disordered" evidence="4">
    <location>
        <begin position="254"/>
        <end position="292"/>
    </location>
</feature>
<evidence type="ECO:0000313" key="6">
    <source>
        <dbReference type="Proteomes" id="UP000053611"/>
    </source>
</evidence>
<evidence type="ECO:0000313" key="5">
    <source>
        <dbReference type="EMBL" id="KLT41382.1"/>
    </source>
</evidence>
<evidence type="ECO:0000256" key="1">
    <source>
        <dbReference type="ARBA" id="ARBA00004123"/>
    </source>
</evidence>
<feature type="compositionally biased region" description="Basic and acidic residues" evidence="4">
    <location>
        <begin position="254"/>
        <end position="278"/>
    </location>
</feature>
<dbReference type="RefSeq" id="XP_018277873.1">
    <property type="nucleotide sequence ID" value="XM_018421429.1"/>
</dbReference>
<dbReference type="PANTHER" id="PTHR12940:SF0">
    <property type="entry name" value="SPLICING FACTOR ESS-2 HOMOLOG"/>
    <property type="match status" value="1"/>
</dbReference>
<evidence type="ECO:0008006" key="7">
    <source>
        <dbReference type="Google" id="ProtNLM"/>
    </source>
</evidence>
<comment type="similarity">
    <text evidence="2">Belongs to the ESS2 family.</text>
</comment>
<feature type="region of interest" description="Disordered" evidence="4">
    <location>
        <begin position="339"/>
        <end position="389"/>
    </location>
</feature>
<evidence type="ECO:0000256" key="4">
    <source>
        <dbReference type="SAM" id="MobiDB-lite"/>
    </source>
</evidence>
<feature type="compositionally biased region" description="Basic and acidic residues" evidence="4">
    <location>
        <begin position="358"/>
        <end position="377"/>
    </location>
</feature>
<dbReference type="GeneID" id="28982032"/>
<keyword evidence="3" id="KW-0539">Nucleus</keyword>
<feature type="region of interest" description="Disordered" evidence="4">
    <location>
        <begin position="495"/>
        <end position="636"/>
    </location>
</feature>
<feature type="compositionally biased region" description="Basic and acidic residues" evidence="4">
    <location>
        <begin position="504"/>
        <end position="521"/>
    </location>
</feature>
<organism evidence="5 6">
    <name type="scientific">Cutaneotrichosporon oleaginosum</name>
    <dbReference type="NCBI Taxonomy" id="879819"/>
    <lineage>
        <taxon>Eukaryota</taxon>
        <taxon>Fungi</taxon>
        <taxon>Dikarya</taxon>
        <taxon>Basidiomycota</taxon>
        <taxon>Agaricomycotina</taxon>
        <taxon>Tremellomycetes</taxon>
        <taxon>Trichosporonales</taxon>
        <taxon>Trichosporonaceae</taxon>
        <taxon>Cutaneotrichosporon</taxon>
    </lineage>
</organism>
<dbReference type="EMBL" id="KQ087219">
    <property type="protein sequence ID" value="KLT41382.1"/>
    <property type="molecule type" value="Genomic_DNA"/>
</dbReference>
<keyword evidence="6" id="KW-1185">Reference proteome</keyword>
<gene>
    <name evidence="5" type="ORF">CC85DRAFT_276241</name>
</gene>
<evidence type="ECO:0000256" key="2">
    <source>
        <dbReference type="ARBA" id="ARBA00009072"/>
    </source>
</evidence>
<comment type="subcellular location">
    <subcellularLocation>
        <location evidence="1">Nucleus</location>
    </subcellularLocation>
</comment>
<dbReference type="GO" id="GO:0071013">
    <property type="term" value="C:catalytic step 2 spliceosome"/>
    <property type="evidence" value="ECO:0007669"/>
    <property type="project" value="TreeGrafter"/>
</dbReference>
<protein>
    <recommendedName>
        <fullName evidence="7">Nuclear protein DGCR14</fullName>
    </recommendedName>
</protein>
<feature type="compositionally biased region" description="Polar residues" evidence="4">
    <location>
        <begin position="414"/>
        <end position="428"/>
    </location>
</feature>
<sequence>MFDGDGLRKRPGPAPRLIQGPKSGQRSLYQQQVLDEDSYTEALSHIIQRDFFPNLPHLVATNEYLSALAENDPDKLRTSIRKLAKLAQDKEEGRSPGRSDRFDDTPRINRPVDNGRTPIGGRGWETPATVRRPAEDEFAPEPGPSRKKAKPTVRDDLSLDAFQRNYTSEDNASFVHIIEEENRMRKEDANAWAFEVERVAEGRRLEGEERRKMILDAATNGEWRVDVNGRRLITGLGSGGTDRAEGEAWRERRMIEARPQESETEAEQGKSDKIKGKEAAGQPSSALVKSSAGAVIKATDASAASALPPPPLQEAELPAEHPLSKALVKAGLPPTALVSTEDGAIVPHHESASGSGDGRGRGVAEKARRDKLEKSVMGDDEPDVTGGRVQQWPFKAMNGLMFPPDAYTKPFEQQRPNVSATHPPTISHRNTRIADEEEESGAAPSVRGSTVAESWVDRAISGEREAYALLDEADPDPEDLPPLMTYGTLLATPRALDGSTDPLDGPKFKFPEPKARDELGRKLGTKAGKAMSDRARAYQKPSGVSALRAAAERTRLADRSSGGRMGPPATPRREGNLTPAAKSLLDRSLGRTPRSGLGLSSGGSARSAAMEKGSGWGGGSRGALSWTPSPAPRRPM</sequence>
<dbReference type="PANTHER" id="PTHR12940">
    <property type="entry name" value="ES-2 PROTEIN - RELATED"/>
    <property type="match status" value="1"/>
</dbReference>
<feature type="compositionally biased region" description="Low complexity" evidence="4">
    <location>
        <begin position="590"/>
        <end position="608"/>
    </location>
</feature>
<dbReference type="OrthoDB" id="19679at2759"/>
<feature type="region of interest" description="Disordered" evidence="4">
    <location>
        <begin position="1"/>
        <end position="27"/>
    </location>
</feature>
<proteinExistence type="inferred from homology"/>